<accession>Q020D9</accession>
<dbReference type="InParanoid" id="Q020D9"/>
<dbReference type="InterPro" id="IPR013096">
    <property type="entry name" value="Cupin_2"/>
</dbReference>
<dbReference type="OrthoDB" id="9794183at2"/>
<dbReference type="AlphaFoldDB" id="Q020D9"/>
<sequence>MDAPIVTDSFVVAEWSDPGGSPDAPPRLIAPLHVHHSDDEAWYVLEGVLCVRSGDRVIEAGAGGSVVVPKGTPHTYWNPGPGPLRYLLIMTRDIYQLIQELHALPDRTPENLRTVFRKHDSELLPAH</sequence>
<protein>
    <submittedName>
        <fullName evidence="2">Cupin 2, conserved barrel domain protein</fullName>
    </submittedName>
</protein>
<dbReference type="KEGG" id="sus:Acid_3756"/>
<dbReference type="InterPro" id="IPR014710">
    <property type="entry name" value="RmlC-like_jellyroll"/>
</dbReference>
<gene>
    <name evidence="2" type="ordered locus">Acid_3756</name>
</gene>
<dbReference type="CDD" id="cd02209">
    <property type="entry name" value="cupin_XRE_C"/>
    <property type="match status" value="1"/>
</dbReference>
<organism evidence="2">
    <name type="scientific">Solibacter usitatus (strain Ellin6076)</name>
    <dbReference type="NCBI Taxonomy" id="234267"/>
    <lineage>
        <taxon>Bacteria</taxon>
        <taxon>Pseudomonadati</taxon>
        <taxon>Acidobacteriota</taxon>
        <taxon>Terriglobia</taxon>
        <taxon>Bryobacterales</taxon>
        <taxon>Solibacteraceae</taxon>
        <taxon>Candidatus Solibacter</taxon>
    </lineage>
</organism>
<dbReference type="Pfam" id="PF07883">
    <property type="entry name" value="Cupin_2"/>
    <property type="match status" value="1"/>
</dbReference>
<dbReference type="HOGENOM" id="CLU_2106582_0_0_0"/>
<feature type="domain" description="Cupin type-2" evidence="1">
    <location>
        <begin position="29"/>
        <end position="89"/>
    </location>
</feature>
<reference evidence="2" key="1">
    <citation type="submission" date="2006-10" db="EMBL/GenBank/DDBJ databases">
        <title>Complete sequence of Solibacter usitatus Ellin6076.</title>
        <authorList>
            <consortium name="US DOE Joint Genome Institute"/>
            <person name="Copeland A."/>
            <person name="Lucas S."/>
            <person name="Lapidus A."/>
            <person name="Barry K."/>
            <person name="Detter J.C."/>
            <person name="Glavina del Rio T."/>
            <person name="Hammon N."/>
            <person name="Israni S."/>
            <person name="Dalin E."/>
            <person name="Tice H."/>
            <person name="Pitluck S."/>
            <person name="Thompson L.S."/>
            <person name="Brettin T."/>
            <person name="Bruce D."/>
            <person name="Han C."/>
            <person name="Tapia R."/>
            <person name="Gilna P."/>
            <person name="Schmutz J."/>
            <person name="Larimer F."/>
            <person name="Land M."/>
            <person name="Hauser L."/>
            <person name="Kyrpides N."/>
            <person name="Mikhailova N."/>
            <person name="Janssen P.H."/>
            <person name="Kuske C.R."/>
            <person name="Richardson P."/>
        </authorList>
    </citation>
    <scope>NUCLEOTIDE SEQUENCE</scope>
    <source>
        <strain evidence="2">Ellin6076</strain>
    </source>
</reference>
<dbReference type="eggNOG" id="COG0662">
    <property type="taxonomic scope" value="Bacteria"/>
</dbReference>
<name>Q020D9_SOLUE</name>
<proteinExistence type="predicted"/>
<dbReference type="PANTHER" id="PTHR36440">
    <property type="entry name" value="PUTATIVE (AFU_ORTHOLOGUE AFUA_8G07350)-RELATED"/>
    <property type="match status" value="1"/>
</dbReference>
<dbReference type="InterPro" id="IPR053146">
    <property type="entry name" value="QDO-like"/>
</dbReference>
<evidence type="ECO:0000259" key="1">
    <source>
        <dbReference type="Pfam" id="PF07883"/>
    </source>
</evidence>
<dbReference type="InterPro" id="IPR011051">
    <property type="entry name" value="RmlC_Cupin_sf"/>
</dbReference>
<dbReference type="Gene3D" id="2.60.120.10">
    <property type="entry name" value="Jelly Rolls"/>
    <property type="match status" value="1"/>
</dbReference>
<dbReference type="EMBL" id="CP000473">
    <property type="protein sequence ID" value="ABJ84726.1"/>
    <property type="molecule type" value="Genomic_DNA"/>
</dbReference>
<dbReference type="STRING" id="234267.Acid_3756"/>
<dbReference type="SUPFAM" id="SSF51182">
    <property type="entry name" value="RmlC-like cupins"/>
    <property type="match status" value="1"/>
</dbReference>
<dbReference type="PANTHER" id="PTHR36440:SF1">
    <property type="entry name" value="PUTATIVE (AFU_ORTHOLOGUE AFUA_8G07350)-RELATED"/>
    <property type="match status" value="1"/>
</dbReference>
<evidence type="ECO:0000313" key="2">
    <source>
        <dbReference type="EMBL" id="ABJ84726.1"/>
    </source>
</evidence>